<evidence type="ECO:0000259" key="2">
    <source>
        <dbReference type="PROSITE" id="PS50943"/>
    </source>
</evidence>
<evidence type="ECO:0000313" key="3">
    <source>
        <dbReference type="EMBL" id="URN40874.1"/>
    </source>
</evidence>
<dbReference type="EMBL" id="CP097885">
    <property type="protein sequence ID" value="URN40874.1"/>
    <property type="molecule type" value="Genomic_DNA"/>
</dbReference>
<gene>
    <name evidence="3" type="ORF">M9426_06365</name>
</gene>
<reference evidence="3 4" key="1">
    <citation type="submission" date="2022-05" db="EMBL/GenBank/DDBJ databases">
        <title>Identification of Peptoniphilus vaginalis-like Bacteria, Peptoniphilus septimus sp. nov. from Blood Cultures in a Cervical Cancer Patient receiving Chemotherapy: Case and Implications.</title>
        <authorList>
            <person name="Zhan X.-Y."/>
        </authorList>
    </citation>
    <scope>NUCLEOTIDE SEQUENCE [LARGE SCALE GENOMIC DNA]</scope>
    <source>
        <strain evidence="3 4">SAHP1</strain>
    </source>
</reference>
<feature type="domain" description="HTH cro/C1-type" evidence="2">
    <location>
        <begin position="5"/>
        <end position="59"/>
    </location>
</feature>
<dbReference type="CDD" id="cd00093">
    <property type="entry name" value="HTH_XRE"/>
    <property type="match status" value="1"/>
</dbReference>
<evidence type="ECO:0000313" key="4">
    <source>
        <dbReference type="Proteomes" id="UP001056218"/>
    </source>
</evidence>
<proteinExistence type="predicted"/>
<name>A0ABY4TK62_9FIRM</name>
<protein>
    <submittedName>
        <fullName evidence="3">Helix-turn-helix domain-containing protein</fullName>
    </submittedName>
</protein>
<dbReference type="RefSeq" id="WP_250341687.1">
    <property type="nucleotide sequence ID" value="NZ_CP097885.1"/>
</dbReference>
<evidence type="ECO:0000256" key="1">
    <source>
        <dbReference type="ARBA" id="ARBA00023125"/>
    </source>
</evidence>
<dbReference type="PROSITE" id="PS50943">
    <property type="entry name" value="HTH_CROC1"/>
    <property type="match status" value="1"/>
</dbReference>
<accession>A0ABY4TK62</accession>
<sequence length="69" mass="7878">MKKTLAEIRDERRMSQKDMADILGIAVSTYCQYETGKRNVPAETVDNIAQILNINKDDIFLPTKFTVSK</sequence>
<dbReference type="Gene3D" id="1.10.260.40">
    <property type="entry name" value="lambda repressor-like DNA-binding domains"/>
    <property type="match status" value="1"/>
</dbReference>
<dbReference type="PANTHER" id="PTHR46558">
    <property type="entry name" value="TRACRIPTIONAL REGULATORY PROTEIN-RELATED-RELATED"/>
    <property type="match status" value="1"/>
</dbReference>
<dbReference type="SUPFAM" id="SSF47413">
    <property type="entry name" value="lambda repressor-like DNA-binding domains"/>
    <property type="match status" value="1"/>
</dbReference>
<dbReference type="Proteomes" id="UP001056218">
    <property type="component" value="Chromosome"/>
</dbReference>
<dbReference type="PANTHER" id="PTHR46558:SF11">
    <property type="entry name" value="HTH-TYPE TRANSCRIPTIONAL REGULATOR XRE"/>
    <property type="match status" value="1"/>
</dbReference>
<keyword evidence="4" id="KW-1185">Reference proteome</keyword>
<dbReference type="InterPro" id="IPR001387">
    <property type="entry name" value="Cro/C1-type_HTH"/>
</dbReference>
<keyword evidence="1" id="KW-0238">DNA-binding</keyword>
<dbReference type="InterPro" id="IPR010982">
    <property type="entry name" value="Lambda_DNA-bd_dom_sf"/>
</dbReference>
<dbReference type="SMART" id="SM00530">
    <property type="entry name" value="HTH_XRE"/>
    <property type="match status" value="1"/>
</dbReference>
<dbReference type="Pfam" id="PF01381">
    <property type="entry name" value="HTH_3"/>
    <property type="match status" value="1"/>
</dbReference>
<organism evidence="3 4">
    <name type="scientific">Peptoniphilus genitalis</name>
    <dbReference type="NCBI Taxonomy" id="3036303"/>
    <lineage>
        <taxon>Bacteria</taxon>
        <taxon>Bacillati</taxon>
        <taxon>Bacillota</taxon>
        <taxon>Tissierellia</taxon>
        <taxon>Tissierellales</taxon>
        <taxon>Peptoniphilaceae</taxon>
        <taxon>Peptoniphilus</taxon>
    </lineage>
</organism>